<feature type="domain" description="G" evidence="2">
    <location>
        <begin position="62"/>
        <end position="201"/>
    </location>
</feature>
<organism evidence="3 4">
    <name type="scientific">Serinibacter arcticus</name>
    <dbReference type="NCBI Taxonomy" id="1655435"/>
    <lineage>
        <taxon>Bacteria</taxon>
        <taxon>Bacillati</taxon>
        <taxon>Actinomycetota</taxon>
        <taxon>Actinomycetes</taxon>
        <taxon>Micrococcales</taxon>
        <taxon>Beutenbergiaceae</taxon>
        <taxon>Serinibacter</taxon>
    </lineage>
</organism>
<dbReference type="OrthoDB" id="974105at2"/>
<dbReference type="PANTHER" id="PTHR42698">
    <property type="entry name" value="GTPASE ERA"/>
    <property type="match status" value="1"/>
</dbReference>
<sequence length="450" mass="46477">MTRDDGGATGAVTERESARHSELRDLVDASADRLPPDVVATVRTGLDTVGARLALGVQHTVVALVGGTGSGKSSLFNATSGLDVADVGARRPTTALPTAGVWGSDATALLDHLDVPRDRRFRGEQALTGPEPGSMDGIVLLDVPDHDSVAQGHRLQVDRLVPLVDLLVWVLDPQKYADHRLHGEYLRGLAGRQDAMLVVLNQTDTLTSDGLGQLRLDVARLLVSEDLGGVEILTTSARTGDGIPALRETLRRTGERSSTNRSAVRAQLDALSATLAGALGASPVPTLDVPAAATRLGETLGVPAVADSLAAAHRGSGVLVTSVREPARARIEAVRTAWVGDLTVGLPPAWRSAVDAAVPDAGAIAEAATAALREVPVAATPGPGLLARFRRARLEREGAEAAAAYAASAQDALERSVTTAVAGARAELDRLGAARRTLEAGRFAPASSGA</sequence>
<proteinExistence type="predicted"/>
<dbReference type="PANTHER" id="PTHR42698:SF1">
    <property type="entry name" value="GTPASE ERA, MITOCHONDRIAL"/>
    <property type="match status" value="1"/>
</dbReference>
<protein>
    <submittedName>
        <fullName evidence="3">Putative ATP-binding membrane protein</fullName>
    </submittedName>
</protein>
<evidence type="ECO:0000259" key="2">
    <source>
        <dbReference type="Pfam" id="PF01926"/>
    </source>
</evidence>
<dbReference type="SUPFAM" id="SSF52540">
    <property type="entry name" value="P-loop containing nucleoside triphosphate hydrolases"/>
    <property type="match status" value="1"/>
</dbReference>
<dbReference type="GO" id="GO:0019843">
    <property type="term" value="F:rRNA binding"/>
    <property type="evidence" value="ECO:0007669"/>
    <property type="project" value="TreeGrafter"/>
</dbReference>
<dbReference type="Gene3D" id="3.40.50.300">
    <property type="entry name" value="P-loop containing nucleotide triphosphate hydrolases"/>
    <property type="match status" value="1"/>
</dbReference>
<dbReference type="RefSeq" id="WP_135848299.1">
    <property type="nucleotide sequence ID" value="NZ_RHPJ01000001.1"/>
</dbReference>
<comment type="caution">
    <text evidence="3">The sequence shown here is derived from an EMBL/GenBank/DDBJ whole genome shotgun (WGS) entry which is preliminary data.</text>
</comment>
<name>A0A4Z1E429_9MICO</name>
<feature type="region of interest" description="Disordered" evidence="1">
    <location>
        <begin position="1"/>
        <end position="22"/>
    </location>
</feature>
<evidence type="ECO:0000256" key="1">
    <source>
        <dbReference type="SAM" id="MobiDB-lite"/>
    </source>
</evidence>
<evidence type="ECO:0000313" key="4">
    <source>
        <dbReference type="Proteomes" id="UP000297318"/>
    </source>
</evidence>
<dbReference type="Pfam" id="PF01926">
    <property type="entry name" value="MMR_HSR1"/>
    <property type="match status" value="1"/>
</dbReference>
<feature type="compositionally biased region" description="Basic and acidic residues" evidence="1">
    <location>
        <begin position="13"/>
        <end position="22"/>
    </location>
</feature>
<dbReference type="InterPro" id="IPR006073">
    <property type="entry name" value="GTP-bd"/>
</dbReference>
<dbReference type="AlphaFoldDB" id="A0A4Z1E429"/>
<keyword evidence="3" id="KW-0547">Nucleotide-binding</keyword>
<evidence type="ECO:0000313" key="3">
    <source>
        <dbReference type="EMBL" id="TGO06030.1"/>
    </source>
</evidence>
<dbReference type="GO" id="GO:0005829">
    <property type="term" value="C:cytosol"/>
    <property type="evidence" value="ECO:0007669"/>
    <property type="project" value="TreeGrafter"/>
</dbReference>
<dbReference type="GO" id="GO:0000028">
    <property type="term" value="P:ribosomal small subunit assembly"/>
    <property type="evidence" value="ECO:0007669"/>
    <property type="project" value="TreeGrafter"/>
</dbReference>
<keyword evidence="3" id="KW-0067">ATP-binding</keyword>
<accession>A0A4Z1E429</accession>
<dbReference type="Proteomes" id="UP000297318">
    <property type="component" value="Unassembled WGS sequence"/>
</dbReference>
<gene>
    <name evidence="3" type="ORF">SERN_0222</name>
</gene>
<dbReference type="InterPro" id="IPR027417">
    <property type="entry name" value="P-loop_NTPase"/>
</dbReference>
<dbReference type="GO" id="GO:0005524">
    <property type="term" value="F:ATP binding"/>
    <property type="evidence" value="ECO:0007669"/>
    <property type="project" value="UniProtKB-KW"/>
</dbReference>
<keyword evidence="4" id="KW-1185">Reference proteome</keyword>
<dbReference type="GO" id="GO:0043024">
    <property type="term" value="F:ribosomal small subunit binding"/>
    <property type="evidence" value="ECO:0007669"/>
    <property type="project" value="TreeGrafter"/>
</dbReference>
<reference evidence="3 4" key="1">
    <citation type="submission" date="2018-11" db="EMBL/GenBank/DDBJ databases">
        <title>Complete genome sequencing of the Actinobacteria Serinibacter sp. K3-2.</title>
        <authorList>
            <person name="Rakitin A.L."/>
            <person name="Beletsky A.V."/>
            <person name="Mardanov A.V."/>
            <person name="Ravin N.V."/>
            <person name="Gromova A.S."/>
            <person name="Filippova S.N."/>
            <person name="Gal'Chenko V.F."/>
        </authorList>
    </citation>
    <scope>NUCLEOTIDE SEQUENCE [LARGE SCALE GENOMIC DNA]</scope>
    <source>
        <strain evidence="3 4">K3-2</strain>
    </source>
</reference>
<dbReference type="GO" id="GO:0005525">
    <property type="term" value="F:GTP binding"/>
    <property type="evidence" value="ECO:0007669"/>
    <property type="project" value="InterPro"/>
</dbReference>
<dbReference type="InterPro" id="IPR005662">
    <property type="entry name" value="GTPase_Era-like"/>
</dbReference>
<dbReference type="EMBL" id="RHPJ01000001">
    <property type="protein sequence ID" value="TGO06030.1"/>
    <property type="molecule type" value="Genomic_DNA"/>
</dbReference>